<dbReference type="Gene3D" id="1.10.10.10">
    <property type="entry name" value="Winged helix-like DNA-binding domain superfamily/Winged helix DNA-binding domain"/>
    <property type="match status" value="1"/>
</dbReference>
<dbReference type="RefSeq" id="WP_310033044.1">
    <property type="nucleotide sequence ID" value="NZ_JAVDRL010000009.1"/>
</dbReference>
<dbReference type="InterPro" id="IPR036388">
    <property type="entry name" value="WH-like_DNA-bd_sf"/>
</dbReference>
<dbReference type="PROSITE" id="PS50110">
    <property type="entry name" value="RESPONSE_REGULATORY"/>
    <property type="match status" value="1"/>
</dbReference>
<dbReference type="Pfam" id="PF00196">
    <property type="entry name" value="GerE"/>
    <property type="match status" value="1"/>
</dbReference>
<dbReference type="SUPFAM" id="SSF52172">
    <property type="entry name" value="CheY-like"/>
    <property type="match status" value="1"/>
</dbReference>
<dbReference type="PROSITE" id="PS50043">
    <property type="entry name" value="HTH_LUXR_2"/>
    <property type="match status" value="1"/>
</dbReference>
<keyword evidence="3" id="KW-0804">Transcription</keyword>
<sequence>MTSVQDAAGSRPETPRSLGAVCLVDDHGEFRQSAAWWLESLGYAVTTYDDPQAFLDAGDPPPDACLLFDVRMPTMSGLELLDAVKARGCERPVIFMTGHADVPLAVEAMKKGAITFLEKPFQEAALEEALGLAFARLRPATTPGQDLYARRLASLTEREREVMALVVAGRVNKIIAYELGISPKTVELHRSRIMAKMEAASLTELVRMAITGTTDGDA</sequence>
<dbReference type="PROSITE" id="PS00622">
    <property type="entry name" value="HTH_LUXR_1"/>
    <property type="match status" value="1"/>
</dbReference>
<dbReference type="InterPro" id="IPR001789">
    <property type="entry name" value="Sig_transdc_resp-reg_receiver"/>
</dbReference>
<dbReference type="EMBL" id="JAVDRL010000009">
    <property type="protein sequence ID" value="MDR6532523.1"/>
    <property type="molecule type" value="Genomic_DNA"/>
</dbReference>
<dbReference type="PANTHER" id="PTHR44688">
    <property type="entry name" value="DNA-BINDING TRANSCRIPTIONAL ACTIVATOR DEVR_DOSR"/>
    <property type="match status" value="1"/>
</dbReference>
<evidence type="ECO:0000256" key="2">
    <source>
        <dbReference type="ARBA" id="ARBA00023125"/>
    </source>
</evidence>
<evidence type="ECO:0000313" key="7">
    <source>
        <dbReference type="EMBL" id="MDR6532523.1"/>
    </source>
</evidence>
<dbReference type="Gene3D" id="3.40.50.2300">
    <property type="match status" value="1"/>
</dbReference>
<dbReference type="InterPro" id="IPR000792">
    <property type="entry name" value="Tscrpt_reg_LuxR_C"/>
</dbReference>
<protein>
    <submittedName>
        <fullName evidence="7">FixJ family two-component response regulator</fullName>
    </submittedName>
</protein>
<dbReference type="PRINTS" id="PR00038">
    <property type="entry name" value="HTHLUXR"/>
</dbReference>
<name>A0ABU1N256_9CAUL</name>
<dbReference type="SMART" id="SM00448">
    <property type="entry name" value="REC"/>
    <property type="match status" value="1"/>
</dbReference>
<keyword evidence="1" id="KW-0805">Transcription regulation</keyword>
<organism evidence="7 8">
    <name type="scientific">Caulobacter rhizosphaerae</name>
    <dbReference type="NCBI Taxonomy" id="2010972"/>
    <lineage>
        <taxon>Bacteria</taxon>
        <taxon>Pseudomonadati</taxon>
        <taxon>Pseudomonadota</taxon>
        <taxon>Alphaproteobacteria</taxon>
        <taxon>Caulobacterales</taxon>
        <taxon>Caulobacteraceae</taxon>
        <taxon>Caulobacter</taxon>
    </lineage>
</organism>
<keyword evidence="2" id="KW-0238">DNA-binding</keyword>
<dbReference type="InterPro" id="IPR016032">
    <property type="entry name" value="Sig_transdc_resp-reg_C-effctor"/>
</dbReference>
<feature type="modified residue" description="4-aspartylphosphate" evidence="4">
    <location>
        <position position="69"/>
    </location>
</feature>
<evidence type="ECO:0000259" key="6">
    <source>
        <dbReference type="PROSITE" id="PS50110"/>
    </source>
</evidence>
<feature type="domain" description="Response regulatory" evidence="6">
    <location>
        <begin position="20"/>
        <end position="134"/>
    </location>
</feature>
<proteinExistence type="predicted"/>
<dbReference type="SUPFAM" id="SSF46894">
    <property type="entry name" value="C-terminal effector domain of the bipartite response regulators"/>
    <property type="match status" value="1"/>
</dbReference>
<accession>A0ABU1N256</accession>
<evidence type="ECO:0000313" key="8">
    <source>
        <dbReference type="Proteomes" id="UP001262754"/>
    </source>
</evidence>
<dbReference type="InterPro" id="IPR011006">
    <property type="entry name" value="CheY-like_superfamily"/>
</dbReference>
<dbReference type="CDD" id="cd06170">
    <property type="entry name" value="LuxR_C_like"/>
    <property type="match status" value="1"/>
</dbReference>
<evidence type="ECO:0000256" key="3">
    <source>
        <dbReference type="ARBA" id="ARBA00023163"/>
    </source>
</evidence>
<gene>
    <name evidence="7" type="ORF">J2800_003281</name>
</gene>
<dbReference type="PANTHER" id="PTHR44688:SF16">
    <property type="entry name" value="DNA-BINDING TRANSCRIPTIONAL ACTIVATOR DEVR_DOSR"/>
    <property type="match status" value="1"/>
</dbReference>
<evidence type="ECO:0000256" key="1">
    <source>
        <dbReference type="ARBA" id="ARBA00023015"/>
    </source>
</evidence>
<evidence type="ECO:0000259" key="5">
    <source>
        <dbReference type="PROSITE" id="PS50043"/>
    </source>
</evidence>
<comment type="caution">
    <text evidence="7">The sequence shown here is derived from an EMBL/GenBank/DDBJ whole genome shotgun (WGS) entry which is preliminary data.</text>
</comment>
<reference evidence="7 8" key="1">
    <citation type="submission" date="2023-07" db="EMBL/GenBank/DDBJ databases">
        <title>Sorghum-associated microbial communities from plants grown in Nebraska, USA.</title>
        <authorList>
            <person name="Schachtman D."/>
        </authorList>
    </citation>
    <scope>NUCLEOTIDE SEQUENCE [LARGE SCALE GENOMIC DNA]</scope>
    <source>
        <strain evidence="7 8">DS2154</strain>
    </source>
</reference>
<keyword evidence="4" id="KW-0597">Phosphoprotein</keyword>
<dbReference type="Pfam" id="PF00072">
    <property type="entry name" value="Response_reg"/>
    <property type="match status" value="1"/>
</dbReference>
<feature type="domain" description="HTH luxR-type" evidence="5">
    <location>
        <begin position="148"/>
        <end position="213"/>
    </location>
</feature>
<keyword evidence="8" id="KW-1185">Reference proteome</keyword>
<dbReference type="SMART" id="SM00421">
    <property type="entry name" value="HTH_LUXR"/>
    <property type="match status" value="1"/>
</dbReference>
<evidence type="ECO:0000256" key="4">
    <source>
        <dbReference type="PROSITE-ProRule" id="PRU00169"/>
    </source>
</evidence>
<dbReference type="Proteomes" id="UP001262754">
    <property type="component" value="Unassembled WGS sequence"/>
</dbReference>